<feature type="region of interest" description="Disordered" evidence="1">
    <location>
        <begin position="24"/>
        <end position="50"/>
    </location>
</feature>
<feature type="compositionally biased region" description="Basic and acidic residues" evidence="1">
    <location>
        <begin position="24"/>
        <end position="36"/>
    </location>
</feature>
<evidence type="ECO:0000313" key="3">
    <source>
        <dbReference type="Proteomes" id="UP001344906"/>
    </source>
</evidence>
<evidence type="ECO:0000256" key="1">
    <source>
        <dbReference type="SAM" id="MobiDB-lite"/>
    </source>
</evidence>
<sequence>MALTGAAYLLAYLLAAGEREARTVRSQARRHDRERYAGMPTSKLAGMKVPEAGTERYRRAVSTLM</sequence>
<reference evidence="2 3" key="1">
    <citation type="submission" date="2023-02" db="EMBL/GenBank/DDBJ databases">
        <title>Dictyobacter halimunensis sp. nov., a new member of the class Ktedonobacteria from forest soil in a geothermal area.</title>
        <authorList>
            <person name="Rachmania M.K."/>
            <person name="Ningsih F."/>
            <person name="Sakai Y."/>
            <person name="Yabe S."/>
            <person name="Yokota A."/>
            <person name="Sjamsuridzal W."/>
        </authorList>
    </citation>
    <scope>NUCLEOTIDE SEQUENCE [LARGE SCALE GENOMIC DNA]</scope>
    <source>
        <strain evidence="2 3">S3.2.2.5</strain>
    </source>
</reference>
<evidence type="ECO:0000313" key="2">
    <source>
        <dbReference type="EMBL" id="GLV53187.1"/>
    </source>
</evidence>
<name>A0ABQ6FI78_9CHLR</name>
<dbReference type="Proteomes" id="UP001344906">
    <property type="component" value="Unassembled WGS sequence"/>
</dbReference>
<dbReference type="EMBL" id="BSRI01000001">
    <property type="protein sequence ID" value="GLV53187.1"/>
    <property type="molecule type" value="Genomic_DNA"/>
</dbReference>
<gene>
    <name evidence="2" type="ORF">KDH_00420</name>
</gene>
<dbReference type="RefSeq" id="WP_338246621.1">
    <property type="nucleotide sequence ID" value="NZ_BSRI01000001.1"/>
</dbReference>
<organism evidence="2 3">
    <name type="scientific">Dictyobacter halimunensis</name>
    <dbReference type="NCBI Taxonomy" id="3026934"/>
    <lineage>
        <taxon>Bacteria</taxon>
        <taxon>Bacillati</taxon>
        <taxon>Chloroflexota</taxon>
        <taxon>Ktedonobacteria</taxon>
        <taxon>Ktedonobacterales</taxon>
        <taxon>Dictyobacteraceae</taxon>
        <taxon>Dictyobacter</taxon>
    </lineage>
</organism>
<comment type="caution">
    <text evidence="2">The sequence shown here is derived from an EMBL/GenBank/DDBJ whole genome shotgun (WGS) entry which is preliminary data.</text>
</comment>
<keyword evidence="3" id="KW-1185">Reference proteome</keyword>
<protein>
    <submittedName>
        <fullName evidence="2">Uncharacterized protein</fullName>
    </submittedName>
</protein>
<proteinExistence type="predicted"/>
<accession>A0ABQ6FI78</accession>